<dbReference type="STRING" id="428990.SAMN06295987_103267"/>
<feature type="chain" id="PRO_5010572478" evidence="1">
    <location>
        <begin position="23"/>
        <end position="231"/>
    </location>
</feature>
<dbReference type="AlphaFoldDB" id="A0A1U6HX85"/>
<dbReference type="Pfam" id="PF05275">
    <property type="entry name" value="CopB"/>
    <property type="match status" value="1"/>
</dbReference>
<gene>
    <name evidence="2" type="ORF">SAMN06295987_103267</name>
</gene>
<dbReference type="GO" id="GO:0005507">
    <property type="term" value="F:copper ion binding"/>
    <property type="evidence" value="ECO:0007669"/>
    <property type="project" value="InterPro"/>
</dbReference>
<name>A0A1U6HX85_9SPHN</name>
<feature type="signal peptide" evidence="1">
    <location>
        <begin position="1"/>
        <end position="22"/>
    </location>
</feature>
<dbReference type="GO" id="GO:0006878">
    <property type="term" value="P:intracellular copper ion homeostasis"/>
    <property type="evidence" value="ECO:0007669"/>
    <property type="project" value="InterPro"/>
</dbReference>
<reference evidence="3" key="1">
    <citation type="submission" date="2017-02" db="EMBL/GenBank/DDBJ databases">
        <authorList>
            <person name="Varghese N."/>
            <person name="Submissions S."/>
        </authorList>
    </citation>
    <scope>NUCLEOTIDE SEQUENCE [LARGE SCALE GENOMIC DNA]</scope>
    <source>
        <strain evidence="3">SM117</strain>
    </source>
</reference>
<sequence length="231" mass="24514">MLSRSVLAALAALPFLSVPAHAQAELAGQVDLLEMHVGKGDDHFLFDSTFTLSGERHGVALKLEGGSDVGAHIDEVTAQMLYRYSPSGNTNILLGARNDFRSGSDLSHATLGVEVQLTSAISGEHYLWLSEDGDITGAAMVVGTLSLGEELWLEPRVAVGWSARAIPAEDVGAGIGELELSARLRRQIGPLFNVYGGIIDERLVGDTRDIARTQGDNGHVTRAVIGLGLNF</sequence>
<evidence type="ECO:0000313" key="3">
    <source>
        <dbReference type="Proteomes" id="UP000190989"/>
    </source>
</evidence>
<dbReference type="InterPro" id="IPR007939">
    <property type="entry name" value="Cu-R_B_prcur"/>
</dbReference>
<keyword evidence="1" id="KW-0732">Signal</keyword>
<dbReference type="GO" id="GO:0009279">
    <property type="term" value="C:cell outer membrane"/>
    <property type="evidence" value="ECO:0007669"/>
    <property type="project" value="InterPro"/>
</dbReference>
<keyword evidence="3" id="KW-1185">Reference proteome</keyword>
<accession>A0A1U6HX85</accession>
<evidence type="ECO:0000256" key="1">
    <source>
        <dbReference type="SAM" id="SignalP"/>
    </source>
</evidence>
<protein>
    <submittedName>
        <fullName evidence="2">Copper resistance protein B</fullName>
    </submittedName>
</protein>
<evidence type="ECO:0000313" key="2">
    <source>
        <dbReference type="EMBL" id="SLK00326.1"/>
    </source>
</evidence>
<dbReference type="EMBL" id="FVZE01000003">
    <property type="protein sequence ID" value="SLK00326.1"/>
    <property type="molecule type" value="Genomic_DNA"/>
</dbReference>
<proteinExistence type="predicted"/>
<dbReference type="Proteomes" id="UP000190989">
    <property type="component" value="Unassembled WGS sequence"/>
</dbReference>
<organism evidence="2 3">
    <name type="scientific">Novosphingobium mathurense</name>
    <dbReference type="NCBI Taxonomy" id="428990"/>
    <lineage>
        <taxon>Bacteria</taxon>
        <taxon>Pseudomonadati</taxon>
        <taxon>Pseudomonadota</taxon>
        <taxon>Alphaproteobacteria</taxon>
        <taxon>Sphingomonadales</taxon>
        <taxon>Sphingomonadaceae</taxon>
        <taxon>Novosphingobium</taxon>
    </lineage>
</organism>
<dbReference type="RefSeq" id="WP_054944564.1">
    <property type="nucleotide sequence ID" value="NZ_FVZE01000003.1"/>
</dbReference>